<protein>
    <recommendedName>
        <fullName evidence="1">Phage-like element PBSX protein XkdF domain-containing protein</fullName>
    </recommendedName>
</protein>
<keyword evidence="3" id="KW-1185">Reference proteome</keyword>
<dbReference type="OrthoDB" id="21223at10239"/>
<sequence length="132" mass="14504">MADAKDVDLRAEVLKVDDTLGLVMGYAIVCKQAGEPYYDLHGDYITEDAMLKAALDFMENSQVAKEMHTGEQAGSVVFAWPMTTEIAKAFGLEVEKTGLLIAVRPEAEMLAKFRDGTYSGFSIGGWWTKEEG</sequence>
<proteinExistence type="predicted"/>
<evidence type="ECO:0000313" key="2">
    <source>
        <dbReference type="EMBL" id="AKQ75850.1"/>
    </source>
</evidence>
<evidence type="ECO:0000313" key="3">
    <source>
        <dbReference type="Proteomes" id="UP000223793"/>
    </source>
</evidence>
<organism evidence="2 3">
    <name type="scientific">Roseobacter phage RDJL Phi 2</name>
    <dbReference type="NCBI Taxonomy" id="1682380"/>
    <lineage>
        <taxon>Viruses</taxon>
        <taxon>Duplodnaviria</taxon>
        <taxon>Heunggongvirae</taxon>
        <taxon>Uroviricota</taxon>
        <taxon>Caudoviricetes</taxon>
        <taxon>Xiamenvirus</taxon>
        <taxon>Xiamenvirus RDJL2</taxon>
    </lineage>
</organism>
<reference evidence="3" key="1">
    <citation type="submission" date="2015-07" db="EMBL/GenBank/DDBJ databases">
        <title>Complete genome sequence of Roseophage RDJL phage 2, a siphovirus infects Roseobacter denitrificans OCh114.</title>
        <authorList>
            <person name="Liang Y."/>
            <person name="Zhang Y."/>
            <person name="Zhou C."/>
            <person name="Chen Z."/>
            <person name="Yang S."/>
        </authorList>
    </citation>
    <scope>NUCLEOTIDE SEQUENCE [LARGE SCALE GENOMIC DNA]</scope>
</reference>
<feature type="domain" description="Phage-like element PBSX protein XkdF" evidence="1">
    <location>
        <begin position="13"/>
        <end position="126"/>
    </location>
</feature>
<dbReference type="InterPro" id="IPR027924">
    <property type="entry name" value="XkdF"/>
</dbReference>
<gene>
    <name evidence="2" type="ORF">RDJLphi2_gp60</name>
</gene>
<accession>A0A0K0PVK7</accession>
<dbReference type="Pfam" id="PF14550">
    <property type="entry name" value="Peptidase_S78_2"/>
    <property type="match status" value="1"/>
</dbReference>
<evidence type="ECO:0000259" key="1">
    <source>
        <dbReference type="Pfam" id="PF14550"/>
    </source>
</evidence>
<dbReference type="EMBL" id="KT266805">
    <property type="protein sequence ID" value="AKQ75850.1"/>
    <property type="molecule type" value="Genomic_DNA"/>
</dbReference>
<dbReference type="Proteomes" id="UP000223793">
    <property type="component" value="Segment"/>
</dbReference>
<name>A0A0K0PVK7_9CAUD</name>